<dbReference type="Gene3D" id="2.60.40.10">
    <property type="entry name" value="Immunoglobulins"/>
    <property type="match status" value="2"/>
</dbReference>
<dbReference type="InterPro" id="IPR043136">
    <property type="entry name" value="B30.2/SPRY_sf"/>
</dbReference>
<feature type="domain" description="B30.2/SPRY" evidence="2">
    <location>
        <begin position="450"/>
        <end position="649"/>
    </location>
</feature>
<dbReference type="InterPro" id="IPR003961">
    <property type="entry name" value="FN3_dom"/>
</dbReference>
<protein>
    <submittedName>
        <fullName evidence="4">Fibronectin type III and SPRY domain-containing protein 2</fullName>
    </submittedName>
</protein>
<evidence type="ECO:0000259" key="2">
    <source>
        <dbReference type="PROSITE" id="PS50188"/>
    </source>
</evidence>
<organism evidence="4 5">
    <name type="scientific">Anabarilius grahami</name>
    <name type="common">Kanglang fish</name>
    <name type="synonym">Barilius grahami</name>
    <dbReference type="NCBI Taxonomy" id="495550"/>
    <lineage>
        <taxon>Eukaryota</taxon>
        <taxon>Metazoa</taxon>
        <taxon>Chordata</taxon>
        <taxon>Craniata</taxon>
        <taxon>Vertebrata</taxon>
        <taxon>Euteleostomi</taxon>
        <taxon>Actinopterygii</taxon>
        <taxon>Neopterygii</taxon>
        <taxon>Teleostei</taxon>
        <taxon>Ostariophysi</taxon>
        <taxon>Cypriniformes</taxon>
        <taxon>Xenocyprididae</taxon>
        <taxon>Xenocypridinae</taxon>
        <taxon>Xenocypridinae incertae sedis</taxon>
        <taxon>Anabarilius</taxon>
    </lineage>
</organism>
<dbReference type="PANTHER" id="PTHR24099:SF6">
    <property type="entry name" value="FIBRONECTIN TYPE III AND SPRY DOMAIN-CONTAINING PROTEIN 2"/>
    <property type="match status" value="1"/>
</dbReference>
<dbReference type="PROSITE" id="PS50853">
    <property type="entry name" value="FN3"/>
    <property type="match status" value="1"/>
</dbReference>
<dbReference type="PANTHER" id="PTHR24099">
    <property type="entry name" value="E3 UBIQUITIN-PROTEIN LIGASE TRIM36-RELATED"/>
    <property type="match status" value="1"/>
</dbReference>
<evidence type="ECO:0000256" key="1">
    <source>
        <dbReference type="ARBA" id="ARBA00023054"/>
    </source>
</evidence>
<keyword evidence="1" id="KW-0175">Coiled coil</keyword>
<comment type="caution">
    <text evidence="4">The sequence shown here is derived from an EMBL/GenBank/DDBJ whole genome shotgun (WGS) entry which is preliminary data.</text>
</comment>
<accession>A0A3N0Y7J3</accession>
<evidence type="ECO:0000313" key="4">
    <source>
        <dbReference type="EMBL" id="ROL42183.1"/>
    </source>
</evidence>
<dbReference type="PRINTS" id="PR01407">
    <property type="entry name" value="BUTYPHLNCDUF"/>
</dbReference>
<dbReference type="SMART" id="SM00449">
    <property type="entry name" value="SPRY"/>
    <property type="match status" value="1"/>
</dbReference>
<gene>
    <name evidence="4" type="ORF">DPX16_1368</name>
</gene>
<dbReference type="InterPro" id="IPR050617">
    <property type="entry name" value="E3_ligase_FN3/SPRY"/>
</dbReference>
<dbReference type="PROSITE" id="PS50188">
    <property type="entry name" value="B302_SPRY"/>
    <property type="match status" value="1"/>
</dbReference>
<dbReference type="InterPro" id="IPR036116">
    <property type="entry name" value="FN3_sf"/>
</dbReference>
<name>A0A3N0Y7J3_ANAGA</name>
<feature type="domain" description="Fibronectin type-III" evidence="3">
    <location>
        <begin position="271"/>
        <end position="373"/>
    </location>
</feature>
<dbReference type="Pfam" id="PF00622">
    <property type="entry name" value="SPRY"/>
    <property type="match status" value="1"/>
</dbReference>
<dbReference type="InterPro" id="IPR001870">
    <property type="entry name" value="B30.2/SPRY"/>
</dbReference>
<dbReference type="InterPro" id="IPR013320">
    <property type="entry name" value="ConA-like_dom_sf"/>
</dbReference>
<sequence>MDAYEARSCLDVITEELSEEEAADEDAFVMVQDSHTPDAFCSQCRTLTHTGSAAHACHALLTLGTAAQQMKDELSRSRSKLSEKIVEMENFASNLEEIFITVEENFGRQEQNLEQHYNEVLQTLSQRNDARAAALDEQKNRKLERLYSELLQCGQTLDASKELIESAQEVHRRQDKRAFLQAVMPIIKRVEQFSSTEVDLKLGVSLDFDVPTTDLSDVRQMMESINLLPAPSAPVMNPQICNSATDTSLHVCWSLFSDDTVEFYELHWRLISDDCTMETPQDGKHTTSLPKPDHFTAQLNSYLSRKDQTSERSGSDTVMLNLSGLSQLKVKETHCTVSDLLPNAQYELWVTATNTTGISPASERAVYMTVCEQSGRGADPLGLWKHESCGVVHTGVQGERRRRQRHCDRVSDTHTHTHTKVTSIVAIPSCECLVQLQPWKRYIISVRAVNIGGPSERSEPLDVSTTGTFFHLLEDTAHPSLSLSADGLTMFYLDEDLPLSHMTFSDSTFARCVAVLGDLVPIRGQYYWEIEVDEDTEFRVGVAYEDTQRNSYLGGNNTSWCMRHIVTPSRHKYEFLHNGWTPDIRITVQPLRIGVFLDYAAGILSFYNAALRQHLHTFSCHFLHYLHPCFALDNPGALTLRTGLSAPAYVTRP</sequence>
<dbReference type="Gene3D" id="2.60.120.920">
    <property type="match status" value="1"/>
</dbReference>
<dbReference type="Pfam" id="PF00041">
    <property type="entry name" value="fn3"/>
    <property type="match status" value="1"/>
</dbReference>
<evidence type="ECO:0000259" key="3">
    <source>
        <dbReference type="PROSITE" id="PS50853"/>
    </source>
</evidence>
<dbReference type="Proteomes" id="UP000281406">
    <property type="component" value="Unassembled WGS sequence"/>
</dbReference>
<dbReference type="CDD" id="cd00063">
    <property type="entry name" value="FN3"/>
    <property type="match status" value="2"/>
</dbReference>
<dbReference type="SMART" id="SM00060">
    <property type="entry name" value="FN3"/>
    <property type="match status" value="1"/>
</dbReference>
<dbReference type="InterPro" id="IPR003877">
    <property type="entry name" value="SPRY_dom"/>
</dbReference>
<evidence type="ECO:0000313" key="5">
    <source>
        <dbReference type="Proteomes" id="UP000281406"/>
    </source>
</evidence>
<dbReference type="SUPFAM" id="SSF49899">
    <property type="entry name" value="Concanavalin A-like lectins/glucanases"/>
    <property type="match status" value="1"/>
</dbReference>
<dbReference type="InterPro" id="IPR003879">
    <property type="entry name" value="Butyrophylin_SPRY"/>
</dbReference>
<reference evidence="4 5" key="1">
    <citation type="submission" date="2018-10" db="EMBL/GenBank/DDBJ databases">
        <title>Genome assembly for a Yunnan-Guizhou Plateau 3E fish, Anabarilius grahami (Regan), and its evolutionary and genetic applications.</title>
        <authorList>
            <person name="Jiang W."/>
        </authorList>
    </citation>
    <scope>NUCLEOTIDE SEQUENCE [LARGE SCALE GENOMIC DNA]</scope>
    <source>
        <strain evidence="4">AG-KIZ</strain>
        <tissue evidence="4">Muscle</tissue>
    </source>
</reference>
<dbReference type="InterPro" id="IPR013783">
    <property type="entry name" value="Ig-like_fold"/>
</dbReference>
<dbReference type="SUPFAM" id="SSF49265">
    <property type="entry name" value="Fibronectin type III"/>
    <property type="match status" value="1"/>
</dbReference>
<keyword evidence="5" id="KW-1185">Reference proteome</keyword>
<dbReference type="AlphaFoldDB" id="A0A3N0Y7J3"/>
<dbReference type="EMBL" id="RJVU01050255">
    <property type="protein sequence ID" value="ROL42183.1"/>
    <property type="molecule type" value="Genomic_DNA"/>
</dbReference>
<dbReference type="OrthoDB" id="6232067at2759"/>
<proteinExistence type="predicted"/>